<reference evidence="1 2" key="1">
    <citation type="submission" date="2018-06" db="EMBL/GenBank/DDBJ databases">
        <authorList>
            <consortium name="Pathogen Informatics"/>
            <person name="Doyle S."/>
        </authorList>
    </citation>
    <scope>NUCLEOTIDE SEQUENCE [LARGE SCALE GENOMIC DNA]</scope>
    <source>
        <strain evidence="1 2">NCTC10418</strain>
    </source>
</reference>
<protein>
    <submittedName>
        <fullName evidence="1">Uncharacterized protein</fullName>
    </submittedName>
</protein>
<gene>
    <name evidence="1" type="ORF">NCTC10418_01222</name>
</gene>
<sequence>MALPAESLIAYTLEKMKHRMTTGAREGGGANTQRNLLFTGNVHDAIPRSSVAGYASFTAGQDGMDDDPAVCTE</sequence>
<proteinExistence type="predicted"/>
<evidence type="ECO:0000313" key="1">
    <source>
        <dbReference type="EMBL" id="STE83567.1"/>
    </source>
</evidence>
<accession>A0A376KNR4</accession>
<name>A0A376KNR4_ECOLX</name>
<dbReference type="AlphaFoldDB" id="A0A376KNR4"/>
<evidence type="ECO:0000313" key="2">
    <source>
        <dbReference type="Proteomes" id="UP000255460"/>
    </source>
</evidence>
<dbReference type="Proteomes" id="UP000255460">
    <property type="component" value="Unassembled WGS sequence"/>
</dbReference>
<organism evidence="1 2">
    <name type="scientific">Escherichia coli</name>
    <dbReference type="NCBI Taxonomy" id="562"/>
    <lineage>
        <taxon>Bacteria</taxon>
        <taxon>Pseudomonadati</taxon>
        <taxon>Pseudomonadota</taxon>
        <taxon>Gammaproteobacteria</taxon>
        <taxon>Enterobacterales</taxon>
        <taxon>Enterobacteriaceae</taxon>
        <taxon>Escherichia</taxon>
    </lineage>
</organism>
<dbReference type="EMBL" id="UFZQ01000001">
    <property type="protein sequence ID" value="STE83567.1"/>
    <property type="molecule type" value="Genomic_DNA"/>
</dbReference>